<evidence type="ECO:0000313" key="2">
    <source>
        <dbReference type="EMBL" id="KAF6171477.1"/>
    </source>
</evidence>
<proteinExistence type="predicted"/>
<gene>
    <name evidence="2" type="ORF">GIB67_018001</name>
</gene>
<keyword evidence="3" id="KW-1185">Reference proteome</keyword>
<organism evidence="2 3">
    <name type="scientific">Kingdonia uniflora</name>
    <dbReference type="NCBI Taxonomy" id="39325"/>
    <lineage>
        <taxon>Eukaryota</taxon>
        <taxon>Viridiplantae</taxon>
        <taxon>Streptophyta</taxon>
        <taxon>Embryophyta</taxon>
        <taxon>Tracheophyta</taxon>
        <taxon>Spermatophyta</taxon>
        <taxon>Magnoliopsida</taxon>
        <taxon>Ranunculales</taxon>
        <taxon>Circaeasteraceae</taxon>
        <taxon>Kingdonia</taxon>
    </lineage>
</organism>
<feature type="region of interest" description="Disordered" evidence="1">
    <location>
        <begin position="28"/>
        <end position="55"/>
    </location>
</feature>
<dbReference type="Proteomes" id="UP000541444">
    <property type="component" value="Unassembled WGS sequence"/>
</dbReference>
<accession>A0A7J7NWA2</accession>
<evidence type="ECO:0000313" key="3">
    <source>
        <dbReference type="Proteomes" id="UP000541444"/>
    </source>
</evidence>
<evidence type="ECO:0000256" key="1">
    <source>
        <dbReference type="SAM" id="MobiDB-lite"/>
    </source>
</evidence>
<sequence length="55" mass="5879">MSSIISMLTSETATLPTLKEPVFSQTKFLSDSGSSQNSCNTHSGNKLTASLSQRQ</sequence>
<dbReference type="EMBL" id="JACGCM010000479">
    <property type="protein sequence ID" value="KAF6171477.1"/>
    <property type="molecule type" value="Genomic_DNA"/>
</dbReference>
<dbReference type="AlphaFoldDB" id="A0A7J7NWA2"/>
<protein>
    <submittedName>
        <fullName evidence="2">Uncharacterized protein</fullName>
    </submittedName>
</protein>
<reference evidence="2 3" key="1">
    <citation type="journal article" date="2020" name="IScience">
        <title>Genome Sequencing of the Endangered Kingdonia uniflora (Circaeasteraceae, Ranunculales) Reveals Potential Mechanisms of Evolutionary Specialization.</title>
        <authorList>
            <person name="Sun Y."/>
            <person name="Deng T."/>
            <person name="Zhang A."/>
            <person name="Moore M.J."/>
            <person name="Landis J.B."/>
            <person name="Lin N."/>
            <person name="Zhang H."/>
            <person name="Zhang X."/>
            <person name="Huang J."/>
            <person name="Zhang X."/>
            <person name="Sun H."/>
            <person name="Wang H."/>
        </authorList>
    </citation>
    <scope>NUCLEOTIDE SEQUENCE [LARGE SCALE GENOMIC DNA]</scope>
    <source>
        <strain evidence="2">TB1705</strain>
        <tissue evidence="2">Leaf</tissue>
    </source>
</reference>
<comment type="caution">
    <text evidence="2">The sequence shown here is derived from an EMBL/GenBank/DDBJ whole genome shotgun (WGS) entry which is preliminary data.</text>
</comment>
<name>A0A7J7NWA2_9MAGN</name>